<evidence type="ECO:0000313" key="1">
    <source>
        <dbReference type="EnsemblPlants" id="MELO3C000413.2.1"/>
    </source>
</evidence>
<organism evidence="1">
    <name type="scientific">Cucumis melo</name>
    <name type="common">Muskmelon</name>
    <dbReference type="NCBI Taxonomy" id="3656"/>
    <lineage>
        <taxon>Eukaryota</taxon>
        <taxon>Viridiplantae</taxon>
        <taxon>Streptophyta</taxon>
        <taxon>Embryophyta</taxon>
        <taxon>Tracheophyta</taxon>
        <taxon>Spermatophyta</taxon>
        <taxon>Magnoliopsida</taxon>
        <taxon>eudicotyledons</taxon>
        <taxon>Gunneridae</taxon>
        <taxon>Pentapetalae</taxon>
        <taxon>rosids</taxon>
        <taxon>fabids</taxon>
        <taxon>Cucurbitales</taxon>
        <taxon>Cucurbitaceae</taxon>
        <taxon>Benincaseae</taxon>
        <taxon>Cucumis</taxon>
    </lineage>
</organism>
<accession>A0A9I9CCD4</accession>
<proteinExistence type="predicted"/>
<reference evidence="1" key="1">
    <citation type="submission" date="2023-03" db="UniProtKB">
        <authorList>
            <consortium name="EnsemblPlants"/>
        </authorList>
    </citation>
    <scope>IDENTIFICATION</scope>
</reference>
<dbReference type="EnsemblPlants" id="MELO3C000413.2.1">
    <property type="protein sequence ID" value="MELO3C000413.2.1"/>
    <property type="gene ID" value="MELO3C000413.2"/>
</dbReference>
<sequence>PPPPPPPPFSFTQFSLSFPFPVSPDRRHFAQHLLFNLFPFVGAPPTTKPLFYDIFLVFSPLDPSPISLIGIVFISCR</sequence>
<dbReference type="AlphaFoldDB" id="A0A9I9CCD4"/>
<protein>
    <submittedName>
        <fullName evidence="1">Uncharacterized protein</fullName>
    </submittedName>
</protein>
<name>A0A9I9CCD4_CUCME</name>
<dbReference type="Gramene" id="MELO3C000413.2.1">
    <property type="protein sequence ID" value="MELO3C000413.2.1"/>
    <property type="gene ID" value="MELO3C000413.2"/>
</dbReference>